<protein>
    <submittedName>
        <fullName evidence="1">Uncharacterized protein</fullName>
    </submittedName>
</protein>
<dbReference type="Proteomes" id="UP001056120">
    <property type="component" value="Linkage Group LG04"/>
</dbReference>
<dbReference type="EMBL" id="CM042021">
    <property type="protein sequence ID" value="KAI3818113.1"/>
    <property type="molecule type" value="Genomic_DNA"/>
</dbReference>
<organism evidence="1 2">
    <name type="scientific">Smallanthus sonchifolius</name>
    <dbReference type="NCBI Taxonomy" id="185202"/>
    <lineage>
        <taxon>Eukaryota</taxon>
        <taxon>Viridiplantae</taxon>
        <taxon>Streptophyta</taxon>
        <taxon>Embryophyta</taxon>
        <taxon>Tracheophyta</taxon>
        <taxon>Spermatophyta</taxon>
        <taxon>Magnoliopsida</taxon>
        <taxon>eudicotyledons</taxon>
        <taxon>Gunneridae</taxon>
        <taxon>Pentapetalae</taxon>
        <taxon>asterids</taxon>
        <taxon>campanulids</taxon>
        <taxon>Asterales</taxon>
        <taxon>Asteraceae</taxon>
        <taxon>Asteroideae</taxon>
        <taxon>Heliantheae alliance</taxon>
        <taxon>Millerieae</taxon>
        <taxon>Smallanthus</taxon>
    </lineage>
</organism>
<reference evidence="2" key="1">
    <citation type="journal article" date="2022" name="Mol. Ecol. Resour.">
        <title>The genomes of chicory, endive, great burdock and yacon provide insights into Asteraceae palaeo-polyploidization history and plant inulin production.</title>
        <authorList>
            <person name="Fan W."/>
            <person name="Wang S."/>
            <person name="Wang H."/>
            <person name="Wang A."/>
            <person name="Jiang F."/>
            <person name="Liu H."/>
            <person name="Zhao H."/>
            <person name="Xu D."/>
            <person name="Zhang Y."/>
        </authorList>
    </citation>
    <scope>NUCLEOTIDE SEQUENCE [LARGE SCALE GENOMIC DNA]</scope>
    <source>
        <strain evidence="2">cv. Yunnan</strain>
    </source>
</reference>
<proteinExistence type="predicted"/>
<keyword evidence="2" id="KW-1185">Reference proteome</keyword>
<sequence>MGRAERPTAGVAGLGPVAAVGPWRLQWPPAAMENVGPVVEEVVQYCIAAESYGIAAEKYALVLDPDKSLHSFECWVHGSSVVVVLEDGGKCFPSVSSASAAAFSTTVCSGSDGERVEIPGARDGDARDLGIELQMRMV</sequence>
<evidence type="ECO:0000313" key="1">
    <source>
        <dbReference type="EMBL" id="KAI3818113.1"/>
    </source>
</evidence>
<reference evidence="1 2" key="2">
    <citation type="journal article" date="2022" name="Mol. Ecol. Resour.">
        <title>The genomes of chicory, endive, great burdock and yacon provide insights into Asteraceae paleo-polyploidization history and plant inulin production.</title>
        <authorList>
            <person name="Fan W."/>
            <person name="Wang S."/>
            <person name="Wang H."/>
            <person name="Wang A."/>
            <person name="Jiang F."/>
            <person name="Liu H."/>
            <person name="Zhao H."/>
            <person name="Xu D."/>
            <person name="Zhang Y."/>
        </authorList>
    </citation>
    <scope>NUCLEOTIDE SEQUENCE [LARGE SCALE GENOMIC DNA]</scope>
    <source>
        <strain evidence="2">cv. Yunnan</strain>
        <tissue evidence="1">Leaves</tissue>
    </source>
</reference>
<name>A0ACB9JDV6_9ASTR</name>
<comment type="caution">
    <text evidence="1">The sequence shown here is derived from an EMBL/GenBank/DDBJ whole genome shotgun (WGS) entry which is preliminary data.</text>
</comment>
<evidence type="ECO:0000313" key="2">
    <source>
        <dbReference type="Proteomes" id="UP001056120"/>
    </source>
</evidence>
<accession>A0ACB9JDV6</accession>
<gene>
    <name evidence="1" type="ORF">L1987_11916</name>
</gene>